<keyword evidence="2" id="KW-1185">Reference proteome</keyword>
<accession>A0ABT2HBV2</accession>
<reference evidence="1" key="1">
    <citation type="submission" date="2022-08" db="EMBL/GenBank/DDBJ databases">
        <authorList>
            <person name="Deng Y."/>
            <person name="Han X.-F."/>
            <person name="Zhang Y.-Q."/>
        </authorList>
    </citation>
    <scope>NUCLEOTIDE SEQUENCE</scope>
    <source>
        <strain evidence="1">CPCC 203386</strain>
    </source>
</reference>
<evidence type="ECO:0000313" key="2">
    <source>
        <dbReference type="Proteomes" id="UP001165586"/>
    </source>
</evidence>
<dbReference type="Proteomes" id="UP001165586">
    <property type="component" value="Unassembled WGS sequence"/>
</dbReference>
<proteinExistence type="predicted"/>
<dbReference type="RefSeq" id="WP_259543838.1">
    <property type="nucleotide sequence ID" value="NZ_JANLCJ010000709.1"/>
</dbReference>
<protein>
    <submittedName>
        <fullName evidence="1">Capsid protein</fullName>
    </submittedName>
</protein>
<feature type="non-terminal residue" evidence="1">
    <location>
        <position position="1"/>
    </location>
</feature>
<dbReference type="EMBL" id="JANLCJ010000709">
    <property type="protein sequence ID" value="MCS5737440.1"/>
    <property type="molecule type" value="Genomic_DNA"/>
</dbReference>
<name>A0ABT2HBV2_9MICO</name>
<gene>
    <name evidence="1" type="ORF">N1032_27295</name>
</gene>
<evidence type="ECO:0000313" key="1">
    <source>
        <dbReference type="EMBL" id="MCS5737440.1"/>
    </source>
</evidence>
<comment type="caution">
    <text evidence="1">The sequence shown here is derived from an EMBL/GenBank/DDBJ whole genome shotgun (WGS) entry which is preliminary data.</text>
</comment>
<organism evidence="1 2">
    <name type="scientific">Herbiconiux daphne</name>
    <dbReference type="NCBI Taxonomy" id="2970914"/>
    <lineage>
        <taxon>Bacteria</taxon>
        <taxon>Bacillati</taxon>
        <taxon>Actinomycetota</taxon>
        <taxon>Actinomycetes</taxon>
        <taxon>Micrococcales</taxon>
        <taxon>Microbacteriaceae</taxon>
        <taxon>Herbiconiux</taxon>
    </lineage>
</organism>
<sequence>KLDLTDALYNKLSGINLPYPLKQNINDETDSIALYTLAGGTTLVEFYDGTKDKRLNYEIRGKAQDPQHIEEAVYLISESLEKLQDIYDLQSSNNSFEFGGIILQNEPYFSDAQEDGFFYFSLTFGVNVTIFP</sequence>